<keyword evidence="4 6" id="KW-0689">Ribosomal protein</keyword>
<sequence length="359" mass="39998">MPQIPLSFIIRLIPPLLIPPRETRTDDGPSTHHQLLSSQHIWLDFFSNKWLPPLEVLHYLECLCASPLSLNSHQTVSLTSRIFDYNSIRRKNRVDNGGNITSITNKTRDHENNCFARCPLLVIHSQMRTTSATLSFNTLAISPKKIGSSFLKPTSPIIFAATAAATSSSDRRSPLQPPSQSLSADEVELSAVEGVLTLPLAPVDEVDSPSVDTVAIKKIDPKAQALKVAKAAKSDASTLEKKAKILKSGRFKQPRPKERNPKLLRSSDQLMNKLDHYEILKYPLKTESAIKNMEFNNTLVFIVDVKADKKMIRDAFKKLCDVQTKRVNTSIRPDGMKKAFVQLAPDRNASDVARMIGIL</sequence>
<dbReference type="GO" id="GO:0003735">
    <property type="term" value="F:structural constituent of ribosome"/>
    <property type="evidence" value="ECO:0007669"/>
    <property type="project" value="InterPro"/>
</dbReference>
<dbReference type="GO" id="GO:0006412">
    <property type="term" value="P:translation"/>
    <property type="evidence" value="ECO:0007669"/>
    <property type="project" value="InterPro"/>
</dbReference>
<dbReference type="HAMAP" id="MF_01369_A">
    <property type="entry name" value="Ribosomal_uL23_A"/>
    <property type="match status" value="1"/>
</dbReference>
<dbReference type="PANTHER" id="PTHR11620">
    <property type="entry name" value="60S RIBOSOMAL PROTEIN L23A"/>
    <property type="match status" value="1"/>
</dbReference>
<dbReference type="EMBL" id="QPKB01000004">
    <property type="protein sequence ID" value="RWR81682.1"/>
    <property type="molecule type" value="Genomic_DNA"/>
</dbReference>
<comment type="caution">
    <text evidence="6">The sequence shown here is derived from an EMBL/GenBank/DDBJ whole genome shotgun (WGS) entry which is preliminary data.</text>
</comment>
<dbReference type="STRING" id="337451.A0A3S3MKG1"/>
<dbReference type="Proteomes" id="UP000283530">
    <property type="component" value="Unassembled WGS sequence"/>
</dbReference>
<accession>A0A3S3MKG1</accession>
<organism evidence="6 7">
    <name type="scientific">Cinnamomum micranthum f. kanehirae</name>
    <dbReference type="NCBI Taxonomy" id="337451"/>
    <lineage>
        <taxon>Eukaryota</taxon>
        <taxon>Viridiplantae</taxon>
        <taxon>Streptophyta</taxon>
        <taxon>Embryophyta</taxon>
        <taxon>Tracheophyta</taxon>
        <taxon>Spermatophyta</taxon>
        <taxon>Magnoliopsida</taxon>
        <taxon>Magnoliidae</taxon>
        <taxon>Laurales</taxon>
        <taxon>Lauraceae</taxon>
        <taxon>Cinnamomum</taxon>
    </lineage>
</organism>
<evidence type="ECO:0000256" key="3">
    <source>
        <dbReference type="ARBA" id="ARBA00022884"/>
    </source>
</evidence>
<evidence type="ECO:0000256" key="2">
    <source>
        <dbReference type="ARBA" id="ARBA00022730"/>
    </source>
</evidence>
<dbReference type="GO" id="GO:0005840">
    <property type="term" value="C:ribosome"/>
    <property type="evidence" value="ECO:0007669"/>
    <property type="project" value="UniProtKB-KW"/>
</dbReference>
<dbReference type="NCBIfam" id="NF011118">
    <property type="entry name" value="PRK14548.1"/>
    <property type="match status" value="1"/>
</dbReference>
<reference evidence="6 7" key="1">
    <citation type="journal article" date="2019" name="Nat. Plants">
        <title>Stout camphor tree genome fills gaps in understanding of flowering plant genome evolution.</title>
        <authorList>
            <person name="Chaw S.M."/>
            <person name="Liu Y.C."/>
            <person name="Wu Y.W."/>
            <person name="Wang H.Y."/>
            <person name="Lin C.I."/>
            <person name="Wu C.S."/>
            <person name="Ke H.M."/>
            <person name="Chang L.Y."/>
            <person name="Hsu C.Y."/>
            <person name="Yang H.T."/>
            <person name="Sudianto E."/>
            <person name="Hsu M.H."/>
            <person name="Wu K.P."/>
            <person name="Wang L.N."/>
            <person name="Leebens-Mack J.H."/>
            <person name="Tsai I.J."/>
        </authorList>
    </citation>
    <scope>NUCLEOTIDE SEQUENCE [LARGE SCALE GENOMIC DNA]</scope>
    <source>
        <strain evidence="7">cv. Chaw 1501</strain>
        <tissue evidence="6">Young leaves</tissue>
    </source>
</reference>
<name>A0A3S3MKG1_9MAGN</name>
<dbReference type="GO" id="GO:1990904">
    <property type="term" value="C:ribonucleoprotein complex"/>
    <property type="evidence" value="ECO:0007669"/>
    <property type="project" value="UniProtKB-KW"/>
</dbReference>
<evidence type="ECO:0000256" key="1">
    <source>
        <dbReference type="ARBA" id="ARBA00006700"/>
    </source>
</evidence>
<dbReference type="FunFam" id="3.30.70.330:FF:000532">
    <property type="entry name" value="50S ribosomal protein L23"/>
    <property type="match status" value="1"/>
</dbReference>
<gene>
    <name evidence="6" type="ORF">CKAN_01037400</name>
</gene>
<dbReference type="AlphaFoldDB" id="A0A3S3MKG1"/>
<dbReference type="GO" id="GO:0019843">
    <property type="term" value="F:rRNA binding"/>
    <property type="evidence" value="ECO:0007669"/>
    <property type="project" value="UniProtKB-KW"/>
</dbReference>
<evidence type="ECO:0000313" key="6">
    <source>
        <dbReference type="EMBL" id="RWR81682.1"/>
    </source>
</evidence>
<proteinExistence type="inferred from homology"/>
<keyword evidence="2" id="KW-0699">rRNA-binding</keyword>
<dbReference type="SUPFAM" id="SSF54189">
    <property type="entry name" value="Ribosomal proteins S24e, L23 and L15e"/>
    <property type="match status" value="1"/>
</dbReference>
<dbReference type="Pfam" id="PF00276">
    <property type="entry name" value="Ribosomal_L23"/>
    <property type="match status" value="1"/>
</dbReference>
<keyword evidence="7" id="KW-1185">Reference proteome</keyword>
<keyword evidence="5" id="KW-0687">Ribonucleoprotein</keyword>
<evidence type="ECO:0000256" key="5">
    <source>
        <dbReference type="ARBA" id="ARBA00023274"/>
    </source>
</evidence>
<dbReference type="InterPro" id="IPR012677">
    <property type="entry name" value="Nucleotide-bd_a/b_plait_sf"/>
</dbReference>
<dbReference type="Gene3D" id="3.30.70.330">
    <property type="match status" value="1"/>
</dbReference>
<dbReference type="InterPro" id="IPR013025">
    <property type="entry name" value="Ribosomal_uL23-like"/>
</dbReference>
<dbReference type="OrthoDB" id="10333055at2759"/>
<dbReference type="InterPro" id="IPR012678">
    <property type="entry name" value="Ribosomal_uL23/eL15/eS24_sf"/>
</dbReference>
<keyword evidence="3" id="KW-0694">RNA-binding</keyword>
<protein>
    <submittedName>
        <fullName evidence="6">Ribosomal protein L23/L25</fullName>
    </submittedName>
</protein>
<evidence type="ECO:0000256" key="4">
    <source>
        <dbReference type="ARBA" id="ARBA00022980"/>
    </source>
</evidence>
<evidence type="ECO:0000313" key="7">
    <source>
        <dbReference type="Proteomes" id="UP000283530"/>
    </source>
</evidence>
<comment type="similarity">
    <text evidence="1">Belongs to the universal ribosomal protein uL23 family.</text>
</comment>